<dbReference type="KEGG" id="mop:Mesop_4312"/>
<evidence type="ECO:0000259" key="2">
    <source>
        <dbReference type="Pfam" id="PF03779"/>
    </source>
</evidence>
<evidence type="ECO:0000256" key="1">
    <source>
        <dbReference type="SAM" id="Phobius"/>
    </source>
</evidence>
<dbReference type="HOGENOM" id="CLU_124842_3_0_5"/>
<dbReference type="Proteomes" id="UP000001623">
    <property type="component" value="Chromosome"/>
</dbReference>
<keyword evidence="1" id="KW-1133">Transmembrane helix</keyword>
<feature type="domain" description="SPW repeat-containing integral membrane" evidence="2">
    <location>
        <begin position="13"/>
        <end position="107"/>
    </location>
</feature>
<evidence type="ECO:0000313" key="4">
    <source>
        <dbReference type="Proteomes" id="UP000001623"/>
    </source>
</evidence>
<protein>
    <submittedName>
        <fullName evidence="3">SPW repeat protein</fullName>
    </submittedName>
</protein>
<feature type="transmembrane region" description="Helical" evidence="1">
    <location>
        <begin position="93"/>
        <end position="113"/>
    </location>
</feature>
<proteinExistence type="predicted"/>
<sequence>MEKWLKTENRPVIDVVNLIAGIALVLSPWYLGFAAETYAAWNAWIAGAVIALIAVGALVAFHAYEEWANLAVGLWTLVSPWALGFSALAAAMWAHVIVGIIVAVLAAGSLWLFGNHPLSTA</sequence>
<dbReference type="eggNOG" id="ENOG5032V7V">
    <property type="taxonomic scope" value="Bacteria"/>
</dbReference>
<reference evidence="3 4" key="1">
    <citation type="submission" date="2010-10" db="EMBL/GenBank/DDBJ databases">
        <title>Complete sequence of Mesorhizobium opportunistum WSM2075.</title>
        <authorList>
            <consortium name="US DOE Joint Genome Institute"/>
            <person name="Lucas S."/>
            <person name="Copeland A."/>
            <person name="Lapidus A."/>
            <person name="Cheng J.-F."/>
            <person name="Bruce D."/>
            <person name="Goodwin L."/>
            <person name="Pitluck S."/>
            <person name="Chertkov O."/>
            <person name="Misra M."/>
            <person name="Detter J.C."/>
            <person name="Han C."/>
            <person name="Tapia R."/>
            <person name="Land M."/>
            <person name="Hauser L."/>
            <person name="Kyrpides N."/>
            <person name="Ovchinnikova G."/>
            <person name="Mavrommatis K.M."/>
            <person name="Tiwari R.P."/>
            <person name="Howieson J.G."/>
            <person name="O'Hara G.W."/>
            <person name="Nandasena K.G."/>
            <person name="Woyke T."/>
        </authorList>
    </citation>
    <scope>NUCLEOTIDE SEQUENCE [LARGE SCALE GENOMIC DNA]</scope>
    <source>
        <strain evidence="4">LMG 24607 / HAMBI 3007 / WSM2075</strain>
    </source>
</reference>
<dbReference type="STRING" id="536019.Mesop_4312"/>
<dbReference type="EMBL" id="CP002279">
    <property type="protein sequence ID" value="AEH88742.1"/>
    <property type="molecule type" value="Genomic_DNA"/>
</dbReference>
<feature type="transmembrane region" description="Helical" evidence="1">
    <location>
        <begin position="68"/>
        <end position="87"/>
    </location>
</feature>
<gene>
    <name evidence="3" type="ordered locus">Mesop_4312</name>
</gene>
<dbReference type="Pfam" id="PF03779">
    <property type="entry name" value="SPW"/>
    <property type="match status" value="1"/>
</dbReference>
<feature type="transmembrane region" description="Helical" evidence="1">
    <location>
        <begin position="12"/>
        <end position="31"/>
    </location>
</feature>
<evidence type="ECO:0000313" key="3">
    <source>
        <dbReference type="EMBL" id="AEH88742.1"/>
    </source>
</evidence>
<dbReference type="AlphaFoldDB" id="F7Y9L6"/>
<accession>F7Y9L6</accession>
<keyword evidence="1" id="KW-0472">Membrane</keyword>
<dbReference type="RefSeq" id="WP_013895418.1">
    <property type="nucleotide sequence ID" value="NC_015675.1"/>
</dbReference>
<feature type="transmembrane region" description="Helical" evidence="1">
    <location>
        <begin position="43"/>
        <end position="61"/>
    </location>
</feature>
<name>F7Y9L6_MESOW</name>
<dbReference type="InterPro" id="IPR005530">
    <property type="entry name" value="SPW"/>
</dbReference>
<organism evidence="3 4">
    <name type="scientific">Mesorhizobium opportunistum (strain LMG 24607 / HAMBI 3007 / WSM2075)</name>
    <dbReference type="NCBI Taxonomy" id="536019"/>
    <lineage>
        <taxon>Bacteria</taxon>
        <taxon>Pseudomonadati</taxon>
        <taxon>Pseudomonadota</taxon>
        <taxon>Alphaproteobacteria</taxon>
        <taxon>Hyphomicrobiales</taxon>
        <taxon>Phyllobacteriaceae</taxon>
        <taxon>Mesorhizobium</taxon>
    </lineage>
</organism>
<keyword evidence="1" id="KW-0812">Transmembrane</keyword>